<keyword evidence="5" id="KW-0998">Cell outer membrane</keyword>
<dbReference type="OrthoDB" id="630434at2"/>
<dbReference type="Proteomes" id="UP000434850">
    <property type="component" value="Unassembled WGS sequence"/>
</dbReference>
<sequence>MKKRFIYSFCALMAASAILPSCNKEFLDTAPTDQVAPGLLFTTTKNAMSAMNGIYRAMYSQYSNQDEGGEGSVMIDMDMMGEDLVNTNAGNGWFNSVYRWITHRTVNAGQVDFVYRYHYRLIANANKILDQIDAATGSEAEKRVIKGEALAMRAYAHFKLVQIFAKRWNGDQNTANPQLGVPLLITPDVAALPRSTVSQVYAQINTDLDAAIGFLTGATARSTKSHINLNVAQGIKARVALTQGNYAVASQMAVAARTGYPLMSNADYLAGFNNLANQEWIWGINHIADQTTFFYSFFAYMSVNFNSTNIRSNPKAINSALYNQISATDVRKQLWDPTAANTSYPVPPSGSRYPYMNRKFLANSASNSWGDMPFMRSSEMYLIEAEAQARLGNTAAARTALFTVAKQRDASYVTSVNSGDALINEILTQRRVELWGEGFRFLDLKRLNLPLNRNGANHDGTLAGIFEVPAGDVRWEWLIPQAEINNNTLVEQNP</sequence>
<dbReference type="Pfam" id="PF07980">
    <property type="entry name" value="SusD_RagB"/>
    <property type="match status" value="1"/>
</dbReference>
<feature type="domain" description="SusD-like N-terminal" evidence="8">
    <location>
        <begin position="87"/>
        <end position="241"/>
    </location>
</feature>
<evidence type="ECO:0000259" key="8">
    <source>
        <dbReference type="Pfam" id="PF14322"/>
    </source>
</evidence>
<evidence type="ECO:0000256" key="6">
    <source>
        <dbReference type="SAM" id="SignalP"/>
    </source>
</evidence>
<keyword evidence="4" id="KW-0472">Membrane</keyword>
<feature type="signal peptide" evidence="6">
    <location>
        <begin position="1"/>
        <end position="23"/>
    </location>
</feature>
<gene>
    <name evidence="9" type="ORF">GO816_18270</name>
</gene>
<comment type="similarity">
    <text evidence="2">Belongs to the SusD family.</text>
</comment>
<dbReference type="Gene3D" id="1.25.40.390">
    <property type="match status" value="1"/>
</dbReference>
<dbReference type="InterPro" id="IPR011990">
    <property type="entry name" value="TPR-like_helical_dom_sf"/>
</dbReference>
<feature type="chain" id="PRO_5026083836" evidence="6">
    <location>
        <begin position="24"/>
        <end position="494"/>
    </location>
</feature>
<dbReference type="SUPFAM" id="SSF48452">
    <property type="entry name" value="TPR-like"/>
    <property type="match status" value="1"/>
</dbReference>
<dbReference type="RefSeq" id="WP_157543399.1">
    <property type="nucleotide sequence ID" value="NZ_WQLA01000008.1"/>
</dbReference>
<keyword evidence="10" id="KW-1185">Reference proteome</keyword>
<dbReference type="EMBL" id="WQLA01000008">
    <property type="protein sequence ID" value="MVN93083.1"/>
    <property type="molecule type" value="Genomic_DNA"/>
</dbReference>
<comment type="caution">
    <text evidence="9">The sequence shown here is derived from an EMBL/GenBank/DDBJ whole genome shotgun (WGS) entry which is preliminary data.</text>
</comment>
<evidence type="ECO:0000256" key="5">
    <source>
        <dbReference type="ARBA" id="ARBA00023237"/>
    </source>
</evidence>
<evidence type="ECO:0000313" key="9">
    <source>
        <dbReference type="EMBL" id="MVN93083.1"/>
    </source>
</evidence>
<comment type="subcellular location">
    <subcellularLocation>
        <location evidence="1">Cell outer membrane</location>
    </subcellularLocation>
</comment>
<evidence type="ECO:0000259" key="7">
    <source>
        <dbReference type="Pfam" id="PF07980"/>
    </source>
</evidence>
<evidence type="ECO:0000313" key="10">
    <source>
        <dbReference type="Proteomes" id="UP000434850"/>
    </source>
</evidence>
<feature type="domain" description="RagB/SusD" evidence="7">
    <location>
        <begin position="309"/>
        <end position="494"/>
    </location>
</feature>
<evidence type="ECO:0000256" key="2">
    <source>
        <dbReference type="ARBA" id="ARBA00006275"/>
    </source>
</evidence>
<evidence type="ECO:0000256" key="3">
    <source>
        <dbReference type="ARBA" id="ARBA00022729"/>
    </source>
</evidence>
<reference evidence="9 10" key="1">
    <citation type="submission" date="2019-12" db="EMBL/GenBank/DDBJ databases">
        <title>Mucilaginibacter sp. HME9299 genome sequencing and assembly.</title>
        <authorList>
            <person name="Kang H."/>
            <person name="Kim H."/>
            <person name="Joh K."/>
        </authorList>
    </citation>
    <scope>NUCLEOTIDE SEQUENCE [LARGE SCALE GENOMIC DNA]</scope>
    <source>
        <strain evidence="9 10">HME9299</strain>
    </source>
</reference>
<dbReference type="InterPro" id="IPR033985">
    <property type="entry name" value="SusD-like_N"/>
</dbReference>
<dbReference type="AlphaFoldDB" id="A0A6I4IR91"/>
<name>A0A6I4IR91_9SPHI</name>
<evidence type="ECO:0000256" key="4">
    <source>
        <dbReference type="ARBA" id="ARBA00023136"/>
    </source>
</evidence>
<organism evidence="9 10">
    <name type="scientific">Mucilaginibacter aquatilis</name>
    <dbReference type="NCBI Taxonomy" id="1517760"/>
    <lineage>
        <taxon>Bacteria</taxon>
        <taxon>Pseudomonadati</taxon>
        <taxon>Bacteroidota</taxon>
        <taxon>Sphingobacteriia</taxon>
        <taxon>Sphingobacteriales</taxon>
        <taxon>Sphingobacteriaceae</taxon>
        <taxon>Mucilaginibacter</taxon>
    </lineage>
</organism>
<keyword evidence="3 6" id="KW-0732">Signal</keyword>
<dbReference type="InterPro" id="IPR012944">
    <property type="entry name" value="SusD_RagB_dom"/>
</dbReference>
<dbReference type="Pfam" id="PF14322">
    <property type="entry name" value="SusD-like_3"/>
    <property type="match status" value="1"/>
</dbReference>
<protein>
    <submittedName>
        <fullName evidence="9">RagB/SusD family nutrient uptake outer membrane protein</fullName>
    </submittedName>
</protein>
<accession>A0A6I4IR91</accession>
<proteinExistence type="inferred from homology"/>
<dbReference type="GO" id="GO:0009279">
    <property type="term" value="C:cell outer membrane"/>
    <property type="evidence" value="ECO:0007669"/>
    <property type="project" value="UniProtKB-SubCell"/>
</dbReference>
<evidence type="ECO:0000256" key="1">
    <source>
        <dbReference type="ARBA" id="ARBA00004442"/>
    </source>
</evidence>